<dbReference type="Proteomes" id="UP000887580">
    <property type="component" value="Unplaced"/>
</dbReference>
<sequence>MIPEFFITYLTIFLFCAMTLSCTKNTSKRYSAGGGSDDLGGSTTKKVRPKPNDKRSAKKKSAKPKKAVEPSSKRSKTRPSTSKKQNSAPVHPSSRPESWGNKVGLKEHVAKPNKYTPPHGLSLSPEVLSFDSNGSGKILLMNCEDHFYYTILLACYGESNSKTQYIPAIISPSANKEIIIKQQPGTEGEIRVYYQKVAEKPKDDTASWADENGEYEKKLTKAKFFEIKVQKLAEEKQVLGGIIAAGGTAAGGGAIAGACAIAGECAIAGGRLIAAGHPLSVGHPTAAARSVADGHPIAAGHPIAGAGAIGDGHPVAGGRLIAAERVGGKLRPNAESTPQIFDDTRLKHDPCTYEMMKDDFDEIFISDWNALKMNVYKIKKSAIVTSTSTPGSIEMLVIFLSTSLGQKKERI</sequence>
<evidence type="ECO:0000313" key="2">
    <source>
        <dbReference type="WBParaSite" id="PS1159_v2.g8133.t1"/>
    </source>
</evidence>
<name>A0AC35GS65_9BILA</name>
<reference evidence="2" key="1">
    <citation type="submission" date="2022-11" db="UniProtKB">
        <authorList>
            <consortium name="WormBaseParasite"/>
        </authorList>
    </citation>
    <scope>IDENTIFICATION</scope>
</reference>
<evidence type="ECO:0000313" key="1">
    <source>
        <dbReference type="Proteomes" id="UP000887580"/>
    </source>
</evidence>
<dbReference type="WBParaSite" id="PS1159_v2.g8133.t1">
    <property type="protein sequence ID" value="PS1159_v2.g8133.t1"/>
    <property type="gene ID" value="PS1159_v2.g8133"/>
</dbReference>
<protein>
    <submittedName>
        <fullName evidence="2">Uncharacterized protein</fullName>
    </submittedName>
</protein>
<accession>A0AC35GS65</accession>
<organism evidence="1 2">
    <name type="scientific">Panagrolaimus sp. PS1159</name>
    <dbReference type="NCBI Taxonomy" id="55785"/>
    <lineage>
        <taxon>Eukaryota</taxon>
        <taxon>Metazoa</taxon>
        <taxon>Ecdysozoa</taxon>
        <taxon>Nematoda</taxon>
        <taxon>Chromadorea</taxon>
        <taxon>Rhabditida</taxon>
        <taxon>Tylenchina</taxon>
        <taxon>Panagrolaimomorpha</taxon>
        <taxon>Panagrolaimoidea</taxon>
        <taxon>Panagrolaimidae</taxon>
        <taxon>Panagrolaimus</taxon>
    </lineage>
</organism>
<proteinExistence type="predicted"/>